<accession>A0A4R5M1L8</accession>
<feature type="compositionally biased region" description="Polar residues" evidence="1">
    <location>
        <begin position="26"/>
        <end position="51"/>
    </location>
</feature>
<protein>
    <recommendedName>
        <fullName evidence="5">DUF4148 domain-containing protein</fullName>
    </recommendedName>
</protein>
<dbReference type="RefSeq" id="WP_133198691.1">
    <property type="nucleotide sequence ID" value="NZ_JBHUCW010000018.1"/>
</dbReference>
<evidence type="ECO:0000313" key="3">
    <source>
        <dbReference type="EMBL" id="TDG19237.1"/>
    </source>
</evidence>
<name>A0A4R5M1L8_9BURK</name>
<organism evidence="3 4">
    <name type="scientific">Paraburkholderia silviterrae</name>
    <dbReference type="NCBI Taxonomy" id="2528715"/>
    <lineage>
        <taxon>Bacteria</taxon>
        <taxon>Pseudomonadati</taxon>
        <taxon>Pseudomonadota</taxon>
        <taxon>Betaproteobacteria</taxon>
        <taxon>Burkholderiales</taxon>
        <taxon>Burkholderiaceae</taxon>
        <taxon>Paraburkholderia</taxon>
    </lineage>
</organism>
<reference evidence="3 4" key="1">
    <citation type="submission" date="2019-03" db="EMBL/GenBank/DDBJ databases">
        <title>Paraburkholderia sp. 4M-K11, isolated from subtropical forest soil.</title>
        <authorList>
            <person name="Gao Z.-H."/>
            <person name="Qiu L.-H."/>
        </authorList>
    </citation>
    <scope>NUCLEOTIDE SEQUENCE [LARGE SCALE GENOMIC DNA]</scope>
    <source>
        <strain evidence="3 4">4M-K11</strain>
    </source>
</reference>
<evidence type="ECO:0000313" key="4">
    <source>
        <dbReference type="Proteomes" id="UP000295722"/>
    </source>
</evidence>
<evidence type="ECO:0000256" key="2">
    <source>
        <dbReference type="SAM" id="SignalP"/>
    </source>
</evidence>
<sequence length="86" mass="8841">MNTMNTVRIAVACAAALFAGLAFADTSSDPSQGAPSASQDVGGTPMTNSASGAPIGLTHAQVYQDLVRSTKSGERDRLNNDLYHGN</sequence>
<dbReference type="EMBL" id="SMRP01000023">
    <property type="protein sequence ID" value="TDG19237.1"/>
    <property type="molecule type" value="Genomic_DNA"/>
</dbReference>
<keyword evidence="4" id="KW-1185">Reference proteome</keyword>
<proteinExistence type="predicted"/>
<evidence type="ECO:0000256" key="1">
    <source>
        <dbReference type="SAM" id="MobiDB-lite"/>
    </source>
</evidence>
<feature type="chain" id="PRO_5020799342" description="DUF4148 domain-containing protein" evidence="2">
    <location>
        <begin position="25"/>
        <end position="86"/>
    </location>
</feature>
<feature type="signal peptide" evidence="2">
    <location>
        <begin position="1"/>
        <end position="24"/>
    </location>
</feature>
<gene>
    <name evidence="3" type="ORF">EYW47_31350</name>
</gene>
<evidence type="ECO:0008006" key="5">
    <source>
        <dbReference type="Google" id="ProtNLM"/>
    </source>
</evidence>
<comment type="caution">
    <text evidence="3">The sequence shown here is derived from an EMBL/GenBank/DDBJ whole genome shotgun (WGS) entry which is preliminary data.</text>
</comment>
<dbReference type="OrthoDB" id="9110298at2"/>
<dbReference type="AlphaFoldDB" id="A0A4R5M1L8"/>
<keyword evidence="2" id="KW-0732">Signal</keyword>
<feature type="region of interest" description="Disordered" evidence="1">
    <location>
        <begin position="26"/>
        <end position="54"/>
    </location>
</feature>
<dbReference type="Proteomes" id="UP000295722">
    <property type="component" value="Unassembled WGS sequence"/>
</dbReference>